<dbReference type="PROSITE" id="PS50011">
    <property type="entry name" value="PROTEIN_KINASE_DOM"/>
    <property type="match status" value="1"/>
</dbReference>
<dbReference type="Proteomes" id="UP001295794">
    <property type="component" value="Unassembled WGS sequence"/>
</dbReference>
<evidence type="ECO:0000313" key="3">
    <source>
        <dbReference type="Proteomes" id="UP001295794"/>
    </source>
</evidence>
<dbReference type="SMART" id="SM00220">
    <property type="entry name" value="S_TKc"/>
    <property type="match status" value="1"/>
</dbReference>
<evidence type="ECO:0000313" key="2">
    <source>
        <dbReference type="EMBL" id="CAK5278249.1"/>
    </source>
</evidence>
<dbReference type="AlphaFoldDB" id="A0AAD2HKS3"/>
<dbReference type="Gene3D" id="1.10.510.10">
    <property type="entry name" value="Transferase(Phosphotransferase) domain 1"/>
    <property type="match status" value="1"/>
</dbReference>
<dbReference type="InterPro" id="IPR008266">
    <property type="entry name" value="Tyr_kinase_AS"/>
</dbReference>
<sequence length="356" mass="41964">MRATKDMAQNYPLKISQRPLWFFDNEEFWRSCHPFLLARGYQLRPRYDPDWNPSWTKEGEIFFQAEHNIPSMKEAVLDATRIADGKKVVLKRIESDHPEIGICRHLQSLRDDPRNRTIPILDFLVLPETRWTIIVMPYARRFTFPPFHCPNEFIEAMTQYLEGLQFMHDNNIVHFDIAPQNMLMDESEVVPRGSHFALPETHHAKLAFFYWRDRCSVGPTQYYYIDFGLSLYFPEGKESARHLGTLRTFPTIPELSDDVPYNPFYVDIYQLGLTMQRVINDYYGLEDFLPVAVKMLVLDPQARPEPRASLEHMRSIASKISPSRLSGQIWEKNVGYWKKLSRWLWGGFPFEPGRHC</sequence>
<reference evidence="2" key="1">
    <citation type="submission" date="2023-11" db="EMBL/GenBank/DDBJ databases">
        <authorList>
            <person name="De Vega J J."/>
            <person name="De Vega J J."/>
        </authorList>
    </citation>
    <scope>NUCLEOTIDE SEQUENCE</scope>
</reference>
<dbReference type="GO" id="GO:0044773">
    <property type="term" value="P:mitotic DNA damage checkpoint signaling"/>
    <property type="evidence" value="ECO:0007669"/>
    <property type="project" value="TreeGrafter"/>
</dbReference>
<dbReference type="GO" id="GO:0005524">
    <property type="term" value="F:ATP binding"/>
    <property type="evidence" value="ECO:0007669"/>
    <property type="project" value="InterPro"/>
</dbReference>
<dbReference type="EMBL" id="CAVNYO010000421">
    <property type="protein sequence ID" value="CAK5278249.1"/>
    <property type="molecule type" value="Genomic_DNA"/>
</dbReference>
<dbReference type="Pfam" id="PF00069">
    <property type="entry name" value="Pkinase"/>
    <property type="match status" value="1"/>
</dbReference>
<keyword evidence="3" id="KW-1185">Reference proteome</keyword>
<dbReference type="InterPro" id="IPR000719">
    <property type="entry name" value="Prot_kinase_dom"/>
</dbReference>
<name>A0AAD2HKS3_9AGAR</name>
<organism evidence="2 3">
    <name type="scientific">Mycena citricolor</name>
    <dbReference type="NCBI Taxonomy" id="2018698"/>
    <lineage>
        <taxon>Eukaryota</taxon>
        <taxon>Fungi</taxon>
        <taxon>Dikarya</taxon>
        <taxon>Basidiomycota</taxon>
        <taxon>Agaricomycotina</taxon>
        <taxon>Agaricomycetes</taxon>
        <taxon>Agaricomycetidae</taxon>
        <taxon>Agaricales</taxon>
        <taxon>Marasmiineae</taxon>
        <taxon>Mycenaceae</taxon>
        <taxon>Mycena</taxon>
    </lineage>
</organism>
<dbReference type="PANTHER" id="PTHR44167:SF30">
    <property type="entry name" value="PHOSPHORYLASE KINASE"/>
    <property type="match status" value="1"/>
</dbReference>
<gene>
    <name evidence="2" type="ORF">MYCIT1_LOCUS27540</name>
</gene>
<feature type="domain" description="Protein kinase" evidence="1">
    <location>
        <begin position="1"/>
        <end position="356"/>
    </location>
</feature>
<dbReference type="PROSITE" id="PS00109">
    <property type="entry name" value="PROTEIN_KINASE_TYR"/>
    <property type="match status" value="1"/>
</dbReference>
<proteinExistence type="predicted"/>
<dbReference type="GO" id="GO:0005634">
    <property type="term" value="C:nucleus"/>
    <property type="evidence" value="ECO:0007669"/>
    <property type="project" value="TreeGrafter"/>
</dbReference>
<dbReference type="PANTHER" id="PTHR44167">
    <property type="entry name" value="OVARIAN-SPECIFIC SERINE/THREONINE-PROTEIN KINASE LOK-RELATED"/>
    <property type="match status" value="1"/>
</dbReference>
<dbReference type="GO" id="GO:0004674">
    <property type="term" value="F:protein serine/threonine kinase activity"/>
    <property type="evidence" value="ECO:0007669"/>
    <property type="project" value="TreeGrafter"/>
</dbReference>
<dbReference type="SUPFAM" id="SSF56112">
    <property type="entry name" value="Protein kinase-like (PK-like)"/>
    <property type="match status" value="1"/>
</dbReference>
<evidence type="ECO:0000259" key="1">
    <source>
        <dbReference type="PROSITE" id="PS50011"/>
    </source>
</evidence>
<comment type="caution">
    <text evidence="2">The sequence shown here is derived from an EMBL/GenBank/DDBJ whole genome shotgun (WGS) entry which is preliminary data.</text>
</comment>
<dbReference type="InterPro" id="IPR011009">
    <property type="entry name" value="Kinase-like_dom_sf"/>
</dbReference>
<protein>
    <recommendedName>
        <fullName evidence="1">Protein kinase domain-containing protein</fullName>
    </recommendedName>
</protein>
<dbReference type="CDD" id="cd00180">
    <property type="entry name" value="PKc"/>
    <property type="match status" value="1"/>
</dbReference>
<accession>A0AAD2HKS3</accession>